<dbReference type="SUPFAM" id="SSF53756">
    <property type="entry name" value="UDP-Glycosyltransferase/glycogen phosphorylase"/>
    <property type="match status" value="1"/>
</dbReference>
<dbReference type="OrthoDB" id="5603834at2"/>
<feature type="repeat" description="TPR" evidence="8">
    <location>
        <begin position="233"/>
        <end position="266"/>
    </location>
</feature>
<dbReference type="SMART" id="SM00028">
    <property type="entry name" value="TPR"/>
    <property type="match status" value="7"/>
</dbReference>
<dbReference type="Pfam" id="PF07719">
    <property type="entry name" value="TPR_2"/>
    <property type="match status" value="1"/>
</dbReference>
<dbReference type="Pfam" id="PF13414">
    <property type="entry name" value="TPR_11"/>
    <property type="match status" value="2"/>
</dbReference>
<dbReference type="Pfam" id="PF13844">
    <property type="entry name" value="Glyco_transf_41"/>
    <property type="match status" value="2"/>
</dbReference>
<evidence type="ECO:0000256" key="9">
    <source>
        <dbReference type="SAM" id="MobiDB-lite"/>
    </source>
</evidence>
<dbReference type="Gene3D" id="1.25.40.10">
    <property type="entry name" value="Tetratricopeptide repeat domain"/>
    <property type="match status" value="3"/>
</dbReference>
<dbReference type="PROSITE" id="PS50293">
    <property type="entry name" value="TPR_REGION"/>
    <property type="match status" value="5"/>
</dbReference>
<dbReference type="GO" id="GO:0097363">
    <property type="term" value="F:protein O-acetylglucosaminyltransferase activity"/>
    <property type="evidence" value="ECO:0007669"/>
    <property type="project" value="UniProtKB-EC"/>
</dbReference>
<dbReference type="KEGG" id="tig:THII_0705"/>
<dbReference type="Pfam" id="PF13424">
    <property type="entry name" value="TPR_12"/>
    <property type="match status" value="1"/>
</dbReference>
<feature type="domain" description="O-GlcNAc transferase C-terminal" evidence="10">
    <location>
        <begin position="515"/>
        <end position="694"/>
    </location>
</feature>
<dbReference type="InterPro" id="IPR051939">
    <property type="entry name" value="Glycosyltr_41/O-GlcNAc_trsf"/>
</dbReference>
<proteinExistence type="inferred from homology"/>
<dbReference type="Proteomes" id="UP000031623">
    <property type="component" value="Chromosome"/>
</dbReference>
<evidence type="ECO:0000256" key="3">
    <source>
        <dbReference type="ARBA" id="ARBA00011970"/>
    </source>
</evidence>
<comment type="pathway">
    <text evidence="1">Protein modification; protein glycosylation.</text>
</comment>
<evidence type="ECO:0000256" key="7">
    <source>
        <dbReference type="ARBA" id="ARBA00022803"/>
    </source>
</evidence>
<feature type="repeat" description="TPR" evidence="8">
    <location>
        <begin position="97"/>
        <end position="130"/>
    </location>
</feature>
<keyword evidence="7 8" id="KW-0802">TPR repeat</keyword>
<keyword evidence="5 11" id="KW-0808">Transferase</keyword>
<evidence type="ECO:0000256" key="2">
    <source>
        <dbReference type="ARBA" id="ARBA00005386"/>
    </source>
</evidence>
<feature type="domain" description="O-GlcNAc transferase C-terminal" evidence="10">
    <location>
        <begin position="343"/>
        <end position="494"/>
    </location>
</feature>
<dbReference type="HOGENOM" id="CLU_001721_4_0_6"/>
<dbReference type="PANTHER" id="PTHR44835">
    <property type="entry name" value="UDP-N-ACETYLGLUCOSAMINE--PEPTIDE N-ACETYLGLUCOSAMINYLTRANSFERASE SPINDLY-RELATED"/>
    <property type="match status" value="1"/>
</dbReference>
<feature type="repeat" description="TPR" evidence="8">
    <location>
        <begin position="63"/>
        <end position="96"/>
    </location>
</feature>
<dbReference type="PANTHER" id="PTHR44835:SF1">
    <property type="entry name" value="PROTEIN O-GLCNAC TRANSFERASE"/>
    <property type="match status" value="1"/>
</dbReference>
<dbReference type="SUPFAM" id="SSF48452">
    <property type="entry name" value="TPR-like"/>
    <property type="match status" value="1"/>
</dbReference>
<feature type="repeat" description="TPR" evidence="8">
    <location>
        <begin position="165"/>
        <end position="198"/>
    </location>
</feature>
<dbReference type="InterPro" id="IPR019734">
    <property type="entry name" value="TPR_rpt"/>
</dbReference>
<feature type="repeat" description="TPR" evidence="8">
    <location>
        <begin position="29"/>
        <end position="62"/>
    </location>
</feature>
<feature type="compositionally biased region" description="Basic residues" evidence="9">
    <location>
        <begin position="1"/>
        <end position="15"/>
    </location>
</feature>
<keyword evidence="4" id="KW-0328">Glycosyltransferase</keyword>
<feature type="repeat" description="TPR" evidence="8">
    <location>
        <begin position="131"/>
        <end position="164"/>
    </location>
</feature>
<dbReference type="InterPro" id="IPR011990">
    <property type="entry name" value="TPR-like_helical_dom_sf"/>
</dbReference>
<gene>
    <name evidence="11" type="ORF">THII_0705</name>
</gene>
<dbReference type="AlphaFoldDB" id="A0A090AI16"/>
<organism evidence="11 12">
    <name type="scientific">Thioploca ingrica</name>
    <dbReference type="NCBI Taxonomy" id="40754"/>
    <lineage>
        <taxon>Bacteria</taxon>
        <taxon>Pseudomonadati</taxon>
        <taxon>Pseudomonadota</taxon>
        <taxon>Gammaproteobacteria</taxon>
        <taxon>Thiotrichales</taxon>
        <taxon>Thiotrichaceae</taxon>
        <taxon>Thioploca</taxon>
    </lineage>
</organism>
<dbReference type="EC" id="2.4.1.255" evidence="3"/>
<dbReference type="Gene3D" id="3.40.50.2000">
    <property type="entry name" value="Glycogen Phosphorylase B"/>
    <property type="match status" value="1"/>
</dbReference>
<evidence type="ECO:0000313" key="11">
    <source>
        <dbReference type="EMBL" id="BAP55002.1"/>
    </source>
</evidence>
<accession>A0A090AI16</accession>
<evidence type="ECO:0000256" key="5">
    <source>
        <dbReference type="ARBA" id="ARBA00022679"/>
    </source>
</evidence>
<dbReference type="InterPro" id="IPR029489">
    <property type="entry name" value="OGT/SEC/SPY_C"/>
</dbReference>
<feature type="region of interest" description="Disordered" evidence="9">
    <location>
        <begin position="1"/>
        <end position="24"/>
    </location>
</feature>
<keyword evidence="12" id="KW-1185">Reference proteome</keyword>
<dbReference type="InterPro" id="IPR013105">
    <property type="entry name" value="TPR_2"/>
</dbReference>
<evidence type="ECO:0000256" key="1">
    <source>
        <dbReference type="ARBA" id="ARBA00004922"/>
    </source>
</evidence>
<sequence length="715" mass="80995">MSKRLSKTKPQRQKHPASPVTTAVSPNLDKILNNQGINFAQRGEFAQAATYFQQAIALNPTEAEFHNNLGIALTEQGKPTEAIACYQQALTLNPNYAQAYYNLGNTFKEQCQFEQAAEAYRQAINLNPNIAAMHLNLGNVLQEQNQFAEAIACYQRALALNPINAHIYLNFGIAMRRQGKFIDALDWLQRALAFNKNLAEAHYNLGLVLKERGQLDHAVECYQQVIALKPDYPSVHKQLAAVFQQQGQLSQAIEYYQQALTLTPDDLGIHQSLCSTLIEQGNVEEALQKIKALQTQDQIPILLLLNYLNELTPAAIFSAHQRFNEKYALPLAQLIQPHLNDRQPQRKLKIGYVSADFRTHSVAFFIEPILAHHDHQQFEIVCYYNERHDDFITRRLQSYADHWVNCVELTDTDLAAKIRQDQIDILVDLSGHTSGYRLLVFARKPAPIQVTYLGYPTSTGLTTIDYRITDGCVDSQGNEPINSETPLRMSNSYFCYQVYDQTPPVNPLPAVDKGYITFGSFNNYAKLNSKLFELWAQVLCVVADSKLLVKAKSFHDPNLQQDFQKQFARLGVEAERLIILNLAPSTYSHLETYHQIDIGLDSHPYNGATTTCQALWMGVPVVTLVGERHASRMGLSILSAVGLTELIAYTPEEYVEICVKLANDLDYLQQLRARLRTQMQASPLMDGKQFTQHLEATYRQMWEKWCATTTVVKYT</sequence>
<dbReference type="PROSITE" id="PS50005">
    <property type="entry name" value="TPR"/>
    <property type="match status" value="7"/>
</dbReference>
<evidence type="ECO:0000256" key="4">
    <source>
        <dbReference type="ARBA" id="ARBA00022676"/>
    </source>
</evidence>
<name>A0A090AI16_9GAMM</name>
<dbReference type="Gene3D" id="3.40.50.11380">
    <property type="match status" value="1"/>
</dbReference>
<keyword evidence="6" id="KW-0677">Repeat</keyword>
<evidence type="ECO:0000313" key="12">
    <source>
        <dbReference type="Proteomes" id="UP000031623"/>
    </source>
</evidence>
<dbReference type="EMBL" id="AP014633">
    <property type="protein sequence ID" value="BAP55002.1"/>
    <property type="molecule type" value="Genomic_DNA"/>
</dbReference>
<evidence type="ECO:0000259" key="10">
    <source>
        <dbReference type="Pfam" id="PF13844"/>
    </source>
</evidence>
<comment type="similarity">
    <text evidence="2">Belongs to the glycosyltransferase 41 family. O-GlcNAc transferase subfamily.</text>
</comment>
<evidence type="ECO:0000256" key="6">
    <source>
        <dbReference type="ARBA" id="ARBA00022737"/>
    </source>
</evidence>
<feature type="repeat" description="TPR" evidence="8">
    <location>
        <begin position="199"/>
        <end position="232"/>
    </location>
</feature>
<reference evidence="11 12" key="1">
    <citation type="journal article" date="2014" name="ISME J.">
        <title>Ecophysiology of Thioploca ingrica as revealed by the complete genome sequence supplemented with proteomic evidence.</title>
        <authorList>
            <person name="Kojima H."/>
            <person name="Ogura Y."/>
            <person name="Yamamoto N."/>
            <person name="Togashi T."/>
            <person name="Mori H."/>
            <person name="Watanabe T."/>
            <person name="Nemoto F."/>
            <person name="Kurokawa K."/>
            <person name="Hayashi T."/>
            <person name="Fukui M."/>
        </authorList>
    </citation>
    <scope>NUCLEOTIDE SEQUENCE [LARGE SCALE GENOMIC DNA]</scope>
</reference>
<protein>
    <recommendedName>
        <fullName evidence="3">protein O-GlcNAc transferase</fullName>
        <ecNumber evidence="3">2.4.1.255</ecNumber>
    </recommendedName>
</protein>
<evidence type="ECO:0000256" key="8">
    <source>
        <dbReference type="PROSITE-ProRule" id="PRU00339"/>
    </source>
</evidence>
<dbReference type="STRING" id="40754.THII_0705"/>
<dbReference type="SUPFAM" id="SSF48439">
    <property type="entry name" value="Protein prenylyltransferase"/>
    <property type="match status" value="1"/>
</dbReference>